<name>A0A9N8D4Q6_PRORE</name>
<comment type="caution">
    <text evidence="1">The sequence shown here is derived from an EMBL/GenBank/DDBJ whole genome shotgun (WGS) entry which is preliminary data.</text>
</comment>
<reference evidence="1" key="1">
    <citation type="submission" date="2020-05" db="EMBL/GenBank/DDBJ databases">
        <authorList>
            <person name="Delgado-Blas J."/>
        </authorList>
    </citation>
    <scope>NUCLEOTIDE SEQUENCE</scope>
    <source>
        <strain evidence="1">BB1453</strain>
    </source>
</reference>
<organism evidence="1 2">
    <name type="scientific">Providencia rettgeri</name>
    <dbReference type="NCBI Taxonomy" id="587"/>
    <lineage>
        <taxon>Bacteria</taxon>
        <taxon>Pseudomonadati</taxon>
        <taxon>Pseudomonadota</taxon>
        <taxon>Gammaproteobacteria</taxon>
        <taxon>Enterobacterales</taxon>
        <taxon>Morganellaceae</taxon>
        <taxon>Providencia</taxon>
    </lineage>
</organism>
<dbReference type="Proteomes" id="UP000834611">
    <property type="component" value="Unassembled WGS sequence"/>
</dbReference>
<dbReference type="EMBL" id="CAHPSF010000013">
    <property type="protein sequence ID" value="CAB5712882.1"/>
    <property type="molecule type" value="Genomic_DNA"/>
</dbReference>
<accession>A0A9N8D4Q6</accession>
<sequence>MLPPAIADTLLLKLNPALRNPRYYKTYQAGREQCLARGLAGDDITAVPLYSHNQTYQSFFRQGWLSVTAQDIRLAKVEVTHVRFT</sequence>
<evidence type="ECO:0000313" key="2">
    <source>
        <dbReference type="Proteomes" id="UP000834611"/>
    </source>
</evidence>
<gene>
    <name evidence="1" type="ORF">GHA_03784</name>
</gene>
<evidence type="ECO:0000313" key="1">
    <source>
        <dbReference type="EMBL" id="CAB5712882.1"/>
    </source>
</evidence>
<proteinExistence type="predicted"/>
<dbReference type="RefSeq" id="WP_239407299.1">
    <property type="nucleotide sequence ID" value="NZ_CAHPRV010000003.1"/>
</dbReference>
<protein>
    <submittedName>
        <fullName evidence="1">Uncharacterized protein</fullName>
    </submittedName>
</protein>
<dbReference type="AlphaFoldDB" id="A0A9N8D4Q6"/>